<accession>A0A0B6A6C1</accession>
<evidence type="ECO:0000313" key="6">
    <source>
        <dbReference type="Proteomes" id="UP000031829"/>
    </source>
</evidence>
<dbReference type="SUPFAM" id="SSF63829">
    <property type="entry name" value="Calcium-dependent phosphotriesterase"/>
    <property type="match status" value="1"/>
</dbReference>
<dbReference type="GO" id="GO:0004341">
    <property type="term" value="F:gluconolactonase activity"/>
    <property type="evidence" value="ECO:0007669"/>
    <property type="project" value="TreeGrafter"/>
</dbReference>
<feature type="binding site" evidence="3">
    <location>
        <position position="146"/>
    </location>
    <ligand>
        <name>a divalent metal cation</name>
        <dbReference type="ChEBI" id="CHEBI:60240"/>
    </ligand>
</feature>
<dbReference type="Gene3D" id="2.120.10.30">
    <property type="entry name" value="TolB, C-terminal domain"/>
    <property type="match status" value="1"/>
</dbReference>
<dbReference type="PRINTS" id="PR01790">
    <property type="entry name" value="SMP30FAMILY"/>
</dbReference>
<evidence type="ECO:0000256" key="3">
    <source>
        <dbReference type="PIRSR" id="PIRSR605511-2"/>
    </source>
</evidence>
<dbReference type="InterPro" id="IPR013658">
    <property type="entry name" value="SGL"/>
</dbReference>
<feature type="binding site" evidence="3">
    <location>
        <position position="100"/>
    </location>
    <ligand>
        <name>substrate</name>
    </ligand>
</feature>
<evidence type="ECO:0000256" key="2">
    <source>
        <dbReference type="PIRSR" id="PIRSR605511-1"/>
    </source>
</evidence>
<feature type="binding site" evidence="3">
    <location>
        <position position="196"/>
    </location>
    <ligand>
        <name>a divalent metal cation</name>
        <dbReference type="ChEBI" id="CHEBI:60240"/>
    </ligand>
</feature>
<name>A0A0B6A6C1_PRIM2</name>
<dbReference type="GeneID" id="93642779"/>
<dbReference type="PANTHER" id="PTHR10907:SF47">
    <property type="entry name" value="REGUCALCIN"/>
    <property type="match status" value="1"/>
</dbReference>
<dbReference type="PANTHER" id="PTHR10907">
    <property type="entry name" value="REGUCALCIN"/>
    <property type="match status" value="1"/>
</dbReference>
<reference evidence="5 6" key="1">
    <citation type="journal article" date="2015" name="Genome Announc.">
        <title>Complete genome sequences for 35 biothreat assay-relevant bacillus species.</title>
        <authorList>
            <person name="Johnson S.L."/>
            <person name="Daligault H.E."/>
            <person name="Davenport K.W."/>
            <person name="Jaissle J."/>
            <person name="Frey K.G."/>
            <person name="Ladner J.T."/>
            <person name="Broomall S.M."/>
            <person name="Bishop-Lilly K.A."/>
            <person name="Bruce D.C."/>
            <person name="Gibbons H.S."/>
            <person name="Coyne S.R."/>
            <person name="Lo C.C."/>
            <person name="Meincke L."/>
            <person name="Munk A.C."/>
            <person name="Koroleva G.I."/>
            <person name="Rosenzweig C.N."/>
            <person name="Palacios G.F."/>
            <person name="Redden C.L."/>
            <person name="Minogue T.D."/>
            <person name="Chain P.S."/>
        </authorList>
    </citation>
    <scope>NUCLEOTIDE SEQUENCE [LARGE SCALE GENOMIC DNA]</scope>
    <source>
        <strain evidence="6">ATCC 14581 / DSM 32 / JCM 2506 / NBRC 15308 / NCIMB 9376 / NCTC 10342 / NRRL B-14308 / VKM B-512</strain>
    </source>
</reference>
<dbReference type="InterPro" id="IPR011042">
    <property type="entry name" value="6-blade_b-propeller_TolB-like"/>
</dbReference>
<feature type="binding site" evidence="3">
    <location>
        <position position="98"/>
    </location>
    <ligand>
        <name>substrate</name>
    </ligand>
</feature>
<protein>
    <submittedName>
        <fullName evidence="5">SMP-30/Gluconolaconase/LRE-like region family protein</fullName>
    </submittedName>
</protein>
<comment type="similarity">
    <text evidence="1">Belongs to the SMP-30/CGR1 family.</text>
</comment>
<proteinExistence type="inferred from homology"/>
<keyword evidence="3" id="KW-0479">Metal-binding</keyword>
<dbReference type="HOGENOM" id="CLU_036110_3_2_9"/>
<feature type="binding site" evidence="3">
    <location>
        <position position="15"/>
    </location>
    <ligand>
        <name>a divalent metal cation</name>
        <dbReference type="ChEBI" id="CHEBI:60240"/>
    </ligand>
</feature>
<dbReference type="GO" id="GO:0019853">
    <property type="term" value="P:L-ascorbic acid biosynthetic process"/>
    <property type="evidence" value="ECO:0007669"/>
    <property type="project" value="TreeGrafter"/>
</dbReference>
<evidence type="ECO:0000256" key="1">
    <source>
        <dbReference type="ARBA" id="ARBA00008853"/>
    </source>
</evidence>
<dbReference type="KEGG" id="bmeg:BG04_4789"/>
<evidence type="ECO:0000259" key="4">
    <source>
        <dbReference type="Pfam" id="PF08450"/>
    </source>
</evidence>
<keyword evidence="3" id="KW-0862">Zinc</keyword>
<comment type="cofactor">
    <cofactor evidence="3">
        <name>Zn(2+)</name>
        <dbReference type="ChEBI" id="CHEBI:29105"/>
    </cofactor>
    <text evidence="3">Binds 1 divalent metal cation per subunit.</text>
</comment>
<dbReference type="Pfam" id="PF08450">
    <property type="entry name" value="SGL"/>
    <property type="match status" value="1"/>
</dbReference>
<dbReference type="AlphaFoldDB" id="A0A0B6A6C1"/>
<dbReference type="InterPro" id="IPR005511">
    <property type="entry name" value="SMP-30"/>
</dbReference>
<feature type="binding site" evidence="3">
    <location>
        <position position="118"/>
    </location>
    <ligand>
        <name>substrate</name>
    </ligand>
</feature>
<dbReference type="EMBL" id="CP009920">
    <property type="protein sequence ID" value="AJI20455.1"/>
    <property type="molecule type" value="Genomic_DNA"/>
</dbReference>
<feature type="active site" description="Proton donor/acceptor" evidence="2">
    <location>
        <position position="196"/>
    </location>
</feature>
<dbReference type="GO" id="GO:0005509">
    <property type="term" value="F:calcium ion binding"/>
    <property type="evidence" value="ECO:0007669"/>
    <property type="project" value="TreeGrafter"/>
</dbReference>
<evidence type="ECO:0000313" key="5">
    <source>
        <dbReference type="EMBL" id="AJI20455.1"/>
    </source>
</evidence>
<gene>
    <name evidence="5" type="ORF">BG04_4789</name>
</gene>
<dbReference type="Proteomes" id="UP000031829">
    <property type="component" value="Chromosome"/>
</dbReference>
<dbReference type="RefSeq" id="WP_034651983.1">
    <property type="nucleotide sequence ID" value="NZ_BCVB01000004.1"/>
</dbReference>
<feature type="domain" description="SMP-30/Gluconolactonase/LRE-like region" evidence="4">
    <location>
        <begin position="15"/>
        <end position="255"/>
    </location>
</feature>
<organism evidence="5 6">
    <name type="scientific">Priestia megaterium (strain ATCC 14581 / DSM 32 / CCUG 1817 / JCM 2506 / NBRC 15308 / NCIMB 9376 / NCTC 10342 / NRRL B-14308 / VKM B-512 / Ford 19)</name>
    <name type="common">Bacillus megaterium</name>
    <dbReference type="NCBI Taxonomy" id="1348623"/>
    <lineage>
        <taxon>Bacteria</taxon>
        <taxon>Bacillati</taxon>
        <taxon>Bacillota</taxon>
        <taxon>Bacilli</taxon>
        <taxon>Bacillales</taxon>
        <taxon>Bacillaceae</taxon>
        <taxon>Priestia</taxon>
    </lineage>
</organism>
<sequence length="285" mass="32172">MEAKIEKKYDGRLLEGPLWDEENQKLVLVDILDKKLLTYDPKTTTLEGIALPSVVTSVSKTNHSNLIVSTRNQLLLVDKNKKNHEEYIRLDTLEKTMRFNDGKCDPYNRFWIGTMSEEDEEGKAQLYVVDEKGVIKSAKEGLSVSNGLAWNRTGDKFFLVDSPKNKIMSYSFSKETTRLEDEKVVIDLSDMDGFPDGMTIDEHDRLWVALWGGSKVICVDPDKGEIIESIHLPVSNVTCCTFGGDDLQTLFITTAKEEEKYEEAAGSIFSCRVGVKGVPAYTYVY</sequence>